<dbReference type="HOGENOM" id="CLU_209492_0_0_2"/>
<evidence type="ECO:0000256" key="2">
    <source>
        <dbReference type="SAM" id="Phobius"/>
    </source>
</evidence>
<feature type="transmembrane region" description="Helical" evidence="2">
    <location>
        <begin position="12"/>
        <end position="32"/>
    </location>
</feature>
<dbReference type="AlphaFoldDB" id="W8NWF2"/>
<accession>W8NWF2</accession>
<dbReference type="eggNOG" id="ENOG502N5PT">
    <property type="taxonomic scope" value="Archaea"/>
</dbReference>
<dbReference type="KEGG" id="tnu:BD01_1935"/>
<organism evidence="3 4">
    <name type="scientific">Thermococcus nautili</name>
    <dbReference type="NCBI Taxonomy" id="195522"/>
    <lineage>
        <taxon>Archaea</taxon>
        <taxon>Methanobacteriati</taxon>
        <taxon>Methanobacteriota</taxon>
        <taxon>Thermococci</taxon>
        <taxon>Thermococcales</taxon>
        <taxon>Thermococcaceae</taxon>
        <taxon>Thermococcus</taxon>
    </lineage>
</organism>
<dbReference type="GeneID" id="24959260"/>
<feature type="coiled-coil region" evidence="1">
    <location>
        <begin position="32"/>
        <end position="59"/>
    </location>
</feature>
<reference evidence="3 4" key="1">
    <citation type="submission" date="2014-02" db="EMBL/GenBank/DDBJ databases">
        <title>Genome Sequence of an Hyperthermophilic Archaeon, Thermococcus nautili 30-1, producing viral vesicles.</title>
        <authorList>
            <person name="Oberto J."/>
            <person name="Gaudin M."/>
            <person name="Cossu M."/>
            <person name="Gorlas A."/>
            <person name="Slesarev A."/>
            <person name="Marguet E."/>
            <person name="Forterre P."/>
        </authorList>
    </citation>
    <scope>NUCLEOTIDE SEQUENCE [LARGE SCALE GENOMIC DNA]</scope>
    <source>
        <strain evidence="3 4">30-1</strain>
    </source>
</reference>
<keyword evidence="2" id="KW-0812">Transmembrane</keyword>
<name>W8NWF2_9EURY</name>
<keyword evidence="2" id="KW-0472">Membrane</keyword>
<dbReference type="EMBL" id="CP007264">
    <property type="protein sequence ID" value="AHL23537.1"/>
    <property type="molecule type" value="Genomic_DNA"/>
</dbReference>
<proteinExistence type="predicted"/>
<keyword evidence="1" id="KW-0175">Coiled coil</keyword>
<keyword evidence="2" id="KW-1133">Transmembrane helix</keyword>
<evidence type="ECO:0000256" key="1">
    <source>
        <dbReference type="SAM" id="Coils"/>
    </source>
</evidence>
<keyword evidence="4" id="KW-1185">Reference proteome</keyword>
<dbReference type="RefSeq" id="WP_042692314.1">
    <property type="nucleotide sequence ID" value="NZ_CP007264.1"/>
</dbReference>
<dbReference type="Proteomes" id="UP000019434">
    <property type="component" value="Chromosome"/>
</dbReference>
<sequence>MPLPSGGDVTLGTLAAAFLLTALGGVALYVLADYLKRYAERKEREIEEELRELEDSGDVY</sequence>
<evidence type="ECO:0000313" key="4">
    <source>
        <dbReference type="Proteomes" id="UP000019434"/>
    </source>
</evidence>
<evidence type="ECO:0000313" key="3">
    <source>
        <dbReference type="EMBL" id="AHL23537.1"/>
    </source>
</evidence>
<protein>
    <submittedName>
        <fullName evidence="3">Uncharacterized protein</fullName>
    </submittedName>
</protein>
<gene>
    <name evidence="3" type="ORF">BD01_1935</name>
</gene>